<gene>
    <name evidence="2" type="ORF">GO499_19450</name>
</gene>
<name>A0A6P1T632_9RHOB</name>
<proteinExistence type="predicted"/>
<accession>A0A6P1T632</accession>
<sequence length="73" mass="8047">MALIETPRTAPFGAITVYQVVSLADELYAAVRRWWLTRQTEKALAGLTDRELADIGLERGMITELSQGLAARA</sequence>
<evidence type="ECO:0000313" key="2">
    <source>
        <dbReference type="EMBL" id="QHQ37205.1"/>
    </source>
</evidence>
<evidence type="ECO:0000259" key="1">
    <source>
        <dbReference type="Pfam" id="PF06568"/>
    </source>
</evidence>
<feature type="domain" description="YjiS-like" evidence="1">
    <location>
        <begin position="29"/>
        <end position="62"/>
    </location>
</feature>
<dbReference type="InterPro" id="IPR009506">
    <property type="entry name" value="YjiS-like"/>
</dbReference>
<organism evidence="2 3">
    <name type="scientific">Algicella marina</name>
    <dbReference type="NCBI Taxonomy" id="2683284"/>
    <lineage>
        <taxon>Bacteria</taxon>
        <taxon>Pseudomonadati</taxon>
        <taxon>Pseudomonadota</taxon>
        <taxon>Alphaproteobacteria</taxon>
        <taxon>Rhodobacterales</taxon>
        <taxon>Paracoccaceae</taxon>
        <taxon>Algicella</taxon>
    </lineage>
</organism>
<reference evidence="2 3" key="1">
    <citation type="submission" date="2019-12" db="EMBL/GenBank/DDBJ databases">
        <title>Complete genome sequence of Algicella marina strain 9Alg 56(T) isolated from the red alga Tichocarpus crinitus.</title>
        <authorList>
            <person name="Kim S.-G."/>
            <person name="Nedashkovskaya O.I."/>
        </authorList>
    </citation>
    <scope>NUCLEOTIDE SEQUENCE [LARGE SCALE GENOMIC DNA]</scope>
    <source>
        <strain evidence="2 3">9Alg 56</strain>
    </source>
</reference>
<keyword evidence="3" id="KW-1185">Reference proteome</keyword>
<dbReference type="KEGG" id="amaq:GO499_19450"/>
<dbReference type="Pfam" id="PF06568">
    <property type="entry name" value="YjiS-like"/>
    <property type="match status" value="1"/>
</dbReference>
<dbReference type="Proteomes" id="UP000464495">
    <property type="component" value="Chromosome"/>
</dbReference>
<dbReference type="AlphaFoldDB" id="A0A6P1T632"/>
<dbReference type="EMBL" id="CP046620">
    <property type="protein sequence ID" value="QHQ37205.1"/>
    <property type="molecule type" value="Genomic_DNA"/>
</dbReference>
<protein>
    <submittedName>
        <fullName evidence="2">DUF1127 domain-containing protein</fullName>
    </submittedName>
</protein>
<dbReference type="RefSeq" id="WP_161863746.1">
    <property type="nucleotide sequence ID" value="NZ_CP046620.1"/>
</dbReference>
<evidence type="ECO:0000313" key="3">
    <source>
        <dbReference type="Proteomes" id="UP000464495"/>
    </source>
</evidence>